<dbReference type="VEuPathDB" id="ToxoDB:EPH_0033790"/>
<feature type="compositionally biased region" description="Basic and acidic residues" evidence="1">
    <location>
        <begin position="614"/>
        <end position="628"/>
    </location>
</feature>
<feature type="region of interest" description="Disordered" evidence="1">
    <location>
        <begin position="1"/>
        <end position="67"/>
    </location>
</feature>
<feature type="region of interest" description="Disordered" evidence="1">
    <location>
        <begin position="444"/>
        <end position="502"/>
    </location>
</feature>
<dbReference type="Proteomes" id="UP000018201">
    <property type="component" value="Unassembled WGS sequence"/>
</dbReference>
<accession>U6G2J2</accession>
<evidence type="ECO:0000313" key="3">
    <source>
        <dbReference type="Proteomes" id="UP000018201"/>
    </source>
</evidence>
<evidence type="ECO:0000256" key="1">
    <source>
        <dbReference type="SAM" id="MobiDB-lite"/>
    </source>
</evidence>
<dbReference type="OrthoDB" id="348276at2759"/>
<reference evidence="2" key="2">
    <citation type="submission" date="2013-10" db="EMBL/GenBank/DDBJ databases">
        <authorList>
            <person name="Aslett M."/>
        </authorList>
    </citation>
    <scope>NUCLEOTIDE SEQUENCE [LARGE SCALE GENOMIC DNA]</scope>
    <source>
        <strain evidence="2">Houghton</strain>
    </source>
</reference>
<feature type="region of interest" description="Disordered" evidence="1">
    <location>
        <begin position="518"/>
        <end position="643"/>
    </location>
</feature>
<feature type="compositionally biased region" description="Low complexity" evidence="1">
    <location>
        <begin position="678"/>
        <end position="703"/>
    </location>
</feature>
<feature type="region of interest" description="Disordered" evidence="1">
    <location>
        <begin position="665"/>
        <end position="774"/>
    </location>
</feature>
<feature type="region of interest" description="Disordered" evidence="1">
    <location>
        <begin position="354"/>
        <end position="417"/>
    </location>
</feature>
<sequence length="774" mass="83539">MYRGAVGGTPKTPPWMLVEGRDDAGVGGSPETEAMPKGEDDQSSQGNELSGAGNDGSPQSSGSWRDEPIEEGYWENREVPLDTAVQMERTLENVVHHATVCWEILPYIPSRKLQRFTVTVVKTLCIQLGVHSLTPPRLEYYRDKAGQRLVTLITRALELGETYFTPRQQRELTDLLGFTRVIMTPRPPGEDLTPRKFRSKILGIMSFSAVVHWYLTGIILGMKYHLATYRELTEAFVESQTNLIAIVHDHQLARVVLDTGSRWYIERTQMVLSLTTFFNREQARHSSSVPVPSINDFASSLGRAISRAGGLMYESIHGVKHVSTGNKASVLVGRSGPNVVYSSSTEPSGVVGALPVLPGVGQPGTDGTLAARPASPKETRTQSISPFQDKHSRRVAYTSPERGHSPGTKHPSEHLPQLQTTSELAGAPEPQQPQQAVPPTLQAPLKAEYPPSPRESEVDPRTTRTTPVARYPSSAGGVPGMYGGSPTQQGAGLQQAFGESVDKPLSVPSELLRKALEVETSLQQSPDVDESSAVSRYGHRRGDAAVPAESPGLPLTRQPQQISDGWGHFPFSDRRWLPAQPPQIPAHLSEQKTETSTGYAPPRPPPGFESLFDVGKRLDLLPKTRESRSPSPQPFFPGLPETGAEHSLSFTTRFAFDSWVAPLGSSFHTSSSQRGESASHSSLSPANSLRGSLLTSSTPTPSGIDLSGLVRGSGTLPSSLRPAESVGSPYGQPHSGMPPAFEHGPSGVTGDADEPVQESLAVGISNYEEPQDGS</sequence>
<dbReference type="AlphaFoldDB" id="U6G2J2"/>
<gene>
    <name evidence="2" type="ORF">EPH_0033790</name>
</gene>
<proteinExistence type="predicted"/>
<protein>
    <submittedName>
        <fullName evidence="2">Uncharacterized protein</fullName>
    </submittedName>
</protein>
<reference evidence="2" key="1">
    <citation type="submission" date="2013-10" db="EMBL/GenBank/DDBJ databases">
        <title>Genomic analysis of the causative agents of coccidiosis in chickens.</title>
        <authorList>
            <person name="Reid A.J."/>
            <person name="Blake D."/>
            <person name="Billington K."/>
            <person name="Browne H."/>
            <person name="Dunn M."/>
            <person name="Hung S."/>
            <person name="Kawahara F."/>
            <person name="Miranda-Saavedra D."/>
            <person name="Mourier T."/>
            <person name="Nagra H."/>
            <person name="Otto T.D."/>
            <person name="Rawlings N."/>
            <person name="Sanchez A."/>
            <person name="Sanders M."/>
            <person name="Subramaniam C."/>
            <person name="Tay Y."/>
            <person name="Dear P."/>
            <person name="Doerig C."/>
            <person name="Gruber A."/>
            <person name="Parkinson J."/>
            <person name="Shirley M."/>
            <person name="Wan K.L."/>
            <person name="Berriman M."/>
            <person name="Tomley F."/>
            <person name="Pain A."/>
        </authorList>
    </citation>
    <scope>NUCLEOTIDE SEQUENCE [LARGE SCALE GENOMIC DNA]</scope>
    <source>
        <strain evidence="2">Houghton</strain>
    </source>
</reference>
<dbReference type="EMBL" id="HG690378">
    <property type="protein sequence ID" value="CDI74476.1"/>
    <property type="molecule type" value="Genomic_DNA"/>
</dbReference>
<organism evidence="2 3">
    <name type="scientific">Eimeria praecox</name>
    <dbReference type="NCBI Taxonomy" id="51316"/>
    <lineage>
        <taxon>Eukaryota</taxon>
        <taxon>Sar</taxon>
        <taxon>Alveolata</taxon>
        <taxon>Apicomplexa</taxon>
        <taxon>Conoidasida</taxon>
        <taxon>Coccidia</taxon>
        <taxon>Eucoccidiorida</taxon>
        <taxon>Eimeriorina</taxon>
        <taxon>Eimeriidae</taxon>
        <taxon>Eimeria</taxon>
    </lineage>
</organism>
<evidence type="ECO:0000313" key="2">
    <source>
        <dbReference type="EMBL" id="CDI74476.1"/>
    </source>
</evidence>
<keyword evidence="3" id="KW-1185">Reference proteome</keyword>
<feature type="compositionally biased region" description="Polar residues" evidence="1">
    <location>
        <begin position="666"/>
        <end position="676"/>
    </location>
</feature>
<name>U6G2J2_9EIME</name>